<proteinExistence type="predicted"/>
<gene>
    <name evidence="1" type="ORF">CYJ32_07840</name>
</gene>
<dbReference type="Proteomes" id="UP000242263">
    <property type="component" value="Unassembled WGS sequence"/>
</dbReference>
<dbReference type="AlphaFoldDB" id="A0A2I1M1H1"/>
<name>A0A2I1M1H1_9BIFI</name>
<accession>A0A2I1M1H1</accession>
<sequence length="74" mass="8619">MAAVKTVYVPVAPFEFLTEQEAMGRTPYRTVKLFREHYGDLYRQPELGKKGGYLASELQERTESFDQVGRKQFK</sequence>
<comment type="caution">
    <text evidence="1">The sequence shown here is derived from an EMBL/GenBank/DDBJ whole genome shotgun (WGS) entry which is preliminary data.</text>
</comment>
<dbReference type="EMBL" id="PKGU01000009">
    <property type="protein sequence ID" value="PKZ13947.1"/>
    <property type="molecule type" value="Genomic_DNA"/>
</dbReference>
<evidence type="ECO:0000313" key="1">
    <source>
        <dbReference type="EMBL" id="PKZ13947.1"/>
    </source>
</evidence>
<organism evidence="1 2">
    <name type="scientific">Alloscardovia omnicolens</name>
    <dbReference type="NCBI Taxonomy" id="419015"/>
    <lineage>
        <taxon>Bacteria</taxon>
        <taxon>Bacillati</taxon>
        <taxon>Actinomycetota</taxon>
        <taxon>Actinomycetes</taxon>
        <taxon>Bifidobacteriales</taxon>
        <taxon>Bifidobacteriaceae</taxon>
        <taxon>Alloscardovia</taxon>
    </lineage>
</organism>
<reference evidence="1 2" key="1">
    <citation type="submission" date="2017-12" db="EMBL/GenBank/DDBJ databases">
        <title>Phylogenetic diversity of female urinary microbiome.</title>
        <authorList>
            <person name="Thomas-White K."/>
            <person name="Wolfe A.J."/>
        </authorList>
    </citation>
    <scope>NUCLEOTIDE SEQUENCE [LARGE SCALE GENOMIC DNA]</scope>
    <source>
        <strain evidence="1 2">UMB0064</strain>
    </source>
</reference>
<dbReference type="RefSeq" id="WP_101541641.1">
    <property type="nucleotide sequence ID" value="NZ_JASOIG010000013.1"/>
</dbReference>
<protein>
    <submittedName>
        <fullName evidence="1">Uncharacterized protein</fullName>
    </submittedName>
</protein>
<evidence type="ECO:0000313" key="2">
    <source>
        <dbReference type="Proteomes" id="UP000242263"/>
    </source>
</evidence>